<feature type="region of interest" description="Disordered" evidence="1">
    <location>
        <begin position="103"/>
        <end position="145"/>
    </location>
</feature>
<dbReference type="Gramene" id="ONIVA04G04500.1">
    <property type="protein sequence ID" value="ONIVA04G04500.1"/>
    <property type="gene ID" value="ONIVA04G04500"/>
</dbReference>
<protein>
    <submittedName>
        <fullName evidence="2">Uncharacterized protein</fullName>
    </submittedName>
</protein>
<dbReference type="AlphaFoldDB" id="A0A0E0GYI2"/>
<evidence type="ECO:0000256" key="1">
    <source>
        <dbReference type="SAM" id="MobiDB-lite"/>
    </source>
</evidence>
<keyword evidence="3" id="KW-1185">Reference proteome</keyword>
<reference evidence="2" key="1">
    <citation type="submission" date="2015-04" db="UniProtKB">
        <authorList>
            <consortium name="EnsemblPlants"/>
        </authorList>
    </citation>
    <scope>IDENTIFICATION</scope>
    <source>
        <strain evidence="2">SL10</strain>
    </source>
</reference>
<reference evidence="2" key="2">
    <citation type="submission" date="2018-04" db="EMBL/GenBank/DDBJ databases">
        <title>OnivRS2 (Oryza nivara Reference Sequence Version 2).</title>
        <authorList>
            <person name="Zhang J."/>
            <person name="Kudrna D."/>
            <person name="Lee S."/>
            <person name="Talag J."/>
            <person name="Rajasekar S."/>
            <person name="Welchert J."/>
            <person name="Hsing Y.-I."/>
            <person name="Wing R.A."/>
        </authorList>
    </citation>
    <scope>NUCLEOTIDE SEQUENCE [LARGE SCALE GENOMIC DNA]</scope>
    <source>
        <strain evidence="2">SL10</strain>
    </source>
</reference>
<dbReference type="HOGENOM" id="CLU_1790021_0_0_1"/>
<name>A0A0E0GYI2_ORYNI</name>
<sequence>MGVRWIWRRGTCHHRPWEPAAASRCRLWEAAAVAAIASPPVGSGGRKPIAAAARGAPPLPLPPLPPNLAEGRVLPAATASPPAAARYAAASVPQPHAIACHRQETAVEKEREPRERGCERERSGGEWIRTPPHHPLSVLSSLPIR</sequence>
<proteinExistence type="predicted"/>
<dbReference type="EnsemblPlants" id="ONIVA04G04500.1">
    <property type="protein sequence ID" value="ONIVA04G04500.1"/>
    <property type="gene ID" value="ONIVA04G04500"/>
</dbReference>
<evidence type="ECO:0000313" key="2">
    <source>
        <dbReference type="EnsemblPlants" id="ONIVA04G04500.1"/>
    </source>
</evidence>
<evidence type="ECO:0000313" key="3">
    <source>
        <dbReference type="Proteomes" id="UP000006591"/>
    </source>
</evidence>
<feature type="compositionally biased region" description="Basic and acidic residues" evidence="1">
    <location>
        <begin position="103"/>
        <end position="124"/>
    </location>
</feature>
<dbReference type="Proteomes" id="UP000006591">
    <property type="component" value="Chromosome 4"/>
</dbReference>
<accession>A0A0E0GYI2</accession>
<organism evidence="2">
    <name type="scientific">Oryza nivara</name>
    <name type="common">Indian wild rice</name>
    <name type="synonym">Oryza sativa f. spontanea</name>
    <dbReference type="NCBI Taxonomy" id="4536"/>
    <lineage>
        <taxon>Eukaryota</taxon>
        <taxon>Viridiplantae</taxon>
        <taxon>Streptophyta</taxon>
        <taxon>Embryophyta</taxon>
        <taxon>Tracheophyta</taxon>
        <taxon>Spermatophyta</taxon>
        <taxon>Magnoliopsida</taxon>
        <taxon>Liliopsida</taxon>
        <taxon>Poales</taxon>
        <taxon>Poaceae</taxon>
        <taxon>BOP clade</taxon>
        <taxon>Oryzoideae</taxon>
        <taxon>Oryzeae</taxon>
        <taxon>Oryzinae</taxon>
        <taxon>Oryza</taxon>
    </lineage>
</organism>